<evidence type="ECO:0000313" key="2">
    <source>
        <dbReference type="EMBL" id="KAL0906709.1"/>
    </source>
</evidence>
<proteinExistence type="predicted"/>
<dbReference type="Proteomes" id="UP001552299">
    <property type="component" value="Unassembled WGS sequence"/>
</dbReference>
<evidence type="ECO:0000256" key="1">
    <source>
        <dbReference type="SAM" id="MobiDB-lite"/>
    </source>
</evidence>
<gene>
    <name evidence="2" type="ORF">M5K25_025224</name>
</gene>
<name>A0ABD0U3M1_DENTH</name>
<comment type="caution">
    <text evidence="2">The sequence shown here is derived from an EMBL/GenBank/DDBJ whole genome shotgun (WGS) entry which is preliminary data.</text>
</comment>
<feature type="compositionally biased region" description="Basic and acidic residues" evidence="1">
    <location>
        <begin position="35"/>
        <end position="58"/>
    </location>
</feature>
<evidence type="ECO:0000313" key="3">
    <source>
        <dbReference type="Proteomes" id="UP001552299"/>
    </source>
</evidence>
<organism evidence="2 3">
    <name type="scientific">Dendrobium thyrsiflorum</name>
    <name type="common">Pinecone-like raceme dendrobium</name>
    <name type="synonym">Orchid</name>
    <dbReference type="NCBI Taxonomy" id="117978"/>
    <lineage>
        <taxon>Eukaryota</taxon>
        <taxon>Viridiplantae</taxon>
        <taxon>Streptophyta</taxon>
        <taxon>Embryophyta</taxon>
        <taxon>Tracheophyta</taxon>
        <taxon>Spermatophyta</taxon>
        <taxon>Magnoliopsida</taxon>
        <taxon>Liliopsida</taxon>
        <taxon>Asparagales</taxon>
        <taxon>Orchidaceae</taxon>
        <taxon>Epidendroideae</taxon>
        <taxon>Malaxideae</taxon>
        <taxon>Dendrobiinae</taxon>
        <taxon>Dendrobium</taxon>
    </lineage>
</organism>
<keyword evidence="3" id="KW-1185">Reference proteome</keyword>
<feature type="region of interest" description="Disordered" evidence="1">
    <location>
        <begin position="32"/>
        <end position="58"/>
    </location>
</feature>
<protein>
    <submittedName>
        <fullName evidence="2">Uncharacterized protein</fullName>
    </submittedName>
</protein>
<sequence length="72" mass="8012">MEGRNRRPEMEILLAGVVLAVGRRLAGRRWLQKGRGRDLSSESGRAKTETSRVFSKMREPEPFQAGLAAACL</sequence>
<accession>A0ABD0U3M1</accession>
<dbReference type="EMBL" id="JANQDX010000018">
    <property type="protein sequence ID" value="KAL0906709.1"/>
    <property type="molecule type" value="Genomic_DNA"/>
</dbReference>
<reference evidence="2 3" key="1">
    <citation type="journal article" date="2024" name="Plant Biotechnol. J.">
        <title>Dendrobium thyrsiflorum genome and its molecular insights into genes involved in important horticultural traits.</title>
        <authorList>
            <person name="Chen B."/>
            <person name="Wang J.Y."/>
            <person name="Zheng P.J."/>
            <person name="Li K.L."/>
            <person name="Liang Y.M."/>
            <person name="Chen X.F."/>
            <person name="Zhang C."/>
            <person name="Zhao X."/>
            <person name="He X."/>
            <person name="Zhang G.Q."/>
            <person name="Liu Z.J."/>
            <person name="Xu Q."/>
        </authorList>
    </citation>
    <scope>NUCLEOTIDE SEQUENCE [LARGE SCALE GENOMIC DNA]</scope>
    <source>
        <strain evidence="2">GZMU011</strain>
    </source>
</reference>
<dbReference type="AlphaFoldDB" id="A0ABD0U3M1"/>